<dbReference type="Proteomes" id="UP000537825">
    <property type="component" value="Unassembled WGS sequence"/>
</dbReference>
<dbReference type="AlphaFoldDB" id="A0A7X4YE99"/>
<comment type="caution">
    <text evidence="2">The sequence shown here is derived from an EMBL/GenBank/DDBJ whole genome shotgun (WGS) entry which is preliminary data.</text>
</comment>
<keyword evidence="1" id="KW-0732">Signal</keyword>
<dbReference type="RefSeq" id="WP_139915007.1">
    <property type="nucleotide sequence ID" value="NZ_CBCSLE010000003.1"/>
</dbReference>
<sequence>MSFFRQLFAATLLAASVASAEAPNASYEEASSSQTMLGPICHESICDTDQDCRNSCPSARTATCVQNTCEFTYTGGGGGPGGPFCTEQICTENWECSCNGVAGYCGSDWTCHF</sequence>
<gene>
    <name evidence="2" type="ORF">GTZ93_29050</name>
</gene>
<proteinExistence type="predicted"/>
<evidence type="ECO:0000313" key="2">
    <source>
        <dbReference type="EMBL" id="NBC43863.1"/>
    </source>
</evidence>
<dbReference type="EMBL" id="JAAAPK010000009">
    <property type="protein sequence ID" value="NBC43863.1"/>
    <property type="molecule type" value="Genomic_DNA"/>
</dbReference>
<evidence type="ECO:0000256" key="1">
    <source>
        <dbReference type="SAM" id="SignalP"/>
    </source>
</evidence>
<reference evidence="2 3" key="1">
    <citation type="submission" date="2020-01" db="EMBL/GenBank/DDBJ databases">
        <title>The draft genome sequence of Corallococcus exiguus DSM 14696.</title>
        <authorList>
            <person name="Zhang X."/>
            <person name="Zhu H."/>
        </authorList>
    </citation>
    <scope>NUCLEOTIDE SEQUENCE [LARGE SCALE GENOMIC DNA]</scope>
    <source>
        <strain evidence="2 3">DSM 14696</strain>
    </source>
</reference>
<evidence type="ECO:0000313" key="3">
    <source>
        <dbReference type="Proteomes" id="UP000537825"/>
    </source>
</evidence>
<feature type="signal peptide" evidence="1">
    <location>
        <begin position="1"/>
        <end position="20"/>
    </location>
</feature>
<feature type="chain" id="PRO_5031507377" evidence="1">
    <location>
        <begin position="21"/>
        <end position="113"/>
    </location>
</feature>
<protein>
    <submittedName>
        <fullName evidence="2">Uncharacterized protein</fullName>
    </submittedName>
</protein>
<organism evidence="2 3">
    <name type="scientific">Corallococcus exiguus</name>
    <dbReference type="NCBI Taxonomy" id="83462"/>
    <lineage>
        <taxon>Bacteria</taxon>
        <taxon>Pseudomonadati</taxon>
        <taxon>Myxococcota</taxon>
        <taxon>Myxococcia</taxon>
        <taxon>Myxococcales</taxon>
        <taxon>Cystobacterineae</taxon>
        <taxon>Myxococcaceae</taxon>
        <taxon>Corallococcus</taxon>
    </lineage>
</organism>
<keyword evidence="3" id="KW-1185">Reference proteome</keyword>
<name>A0A7X4YE99_9BACT</name>
<accession>A0A7X4YE99</accession>